<dbReference type="GO" id="GO:0008999">
    <property type="term" value="F:protein-N-terminal-alanine acetyltransferase activity"/>
    <property type="evidence" value="ECO:0007669"/>
    <property type="project" value="TreeGrafter"/>
</dbReference>
<dbReference type="Proteomes" id="UP000675940">
    <property type="component" value="Unassembled WGS sequence"/>
</dbReference>
<gene>
    <name evidence="3" type="ORF">J5474_03195</name>
</gene>
<dbReference type="Gene3D" id="3.40.630.30">
    <property type="match status" value="1"/>
</dbReference>
<keyword evidence="4" id="KW-1185">Reference proteome</keyword>
<sequence>MDHVMNAHGQPVGLPVAGPLPRPRPPHVVLGGRHGRLSPLRAAHAPALFAAFAEDRTGRDRTYLSIEPWQTEDEAQRWCLWAQGSADPQFYAIEDGVGAAGICSLMRIAPEAGCVELGYIQFSPRLQRTRLATEAMLLILSHVFDTLGYRRCEWKCDALNAPSRRAAERLGFGYEGTFRQATVYKGRNRDTAWFSLLDGEWPERKARLERWLAASNFDALGRQNRRLSEV</sequence>
<dbReference type="PANTHER" id="PTHR43441">
    <property type="entry name" value="RIBOSOMAL-PROTEIN-SERINE ACETYLTRANSFERASE"/>
    <property type="match status" value="1"/>
</dbReference>
<dbReference type="Pfam" id="PF13302">
    <property type="entry name" value="Acetyltransf_3"/>
    <property type="match status" value="1"/>
</dbReference>
<evidence type="ECO:0000259" key="2">
    <source>
        <dbReference type="PROSITE" id="PS51186"/>
    </source>
</evidence>
<dbReference type="InterPro" id="IPR051908">
    <property type="entry name" value="Ribosomal_N-acetyltransferase"/>
</dbReference>
<evidence type="ECO:0000313" key="3">
    <source>
        <dbReference type="EMBL" id="MBP0481496.1"/>
    </source>
</evidence>
<dbReference type="FunFam" id="3.40.630.30:FF:000047">
    <property type="entry name" value="Acetyltransferase, GNAT family"/>
    <property type="match status" value="1"/>
</dbReference>
<comment type="caution">
    <text evidence="3">The sequence shown here is derived from an EMBL/GenBank/DDBJ whole genome shotgun (WGS) entry which is preliminary data.</text>
</comment>
<organism evidence="3 4">
    <name type="scientific">Sagittula salina</name>
    <dbReference type="NCBI Taxonomy" id="2820268"/>
    <lineage>
        <taxon>Bacteria</taxon>
        <taxon>Pseudomonadati</taxon>
        <taxon>Pseudomonadota</taxon>
        <taxon>Alphaproteobacteria</taxon>
        <taxon>Rhodobacterales</taxon>
        <taxon>Roseobacteraceae</taxon>
        <taxon>Sagittula</taxon>
    </lineage>
</organism>
<feature type="domain" description="N-acetyltransferase" evidence="2">
    <location>
        <begin position="35"/>
        <end position="190"/>
    </location>
</feature>
<evidence type="ECO:0000256" key="1">
    <source>
        <dbReference type="SAM" id="MobiDB-lite"/>
    </source>
</evidence>
<protein>
    <submittedName>
        <fullName evidence="3">GNAT family N-acetyltransferase</fullName>
    </submittedName>
</protein>
<dbReference type="PANTHER" id="PTHR43441:SF2">
    <property type="entry name" value="FAMILY ACETYLTRANSFERASE, PUTATIVE (AFU_ORTHOLOGUE AFUA_7G00850)-RELATED"/>
    <property type="match status" value="1"/>
</dbReference>
<accession>A0A940MH99</accession>
<dbReference type="SUPFAM" id="SSF55729">
    <property type="entry name" value="Acyl-CoA N-acyltransferases (Nat)"/>
    <property type="match status" value="1"/>
</dbReference>
<proteinExistence type="predicted"/>
<reference evidence="3" key="1">
    <citation type="submission" date="2021-03" db="EMBL/GenBank/DDBJ databases">
        <title>Sagittula salina sp. nov. strain M10.9X isolated from the marine waste.</title>
        <authorList>
            <person name="Satari L."/>
            <person name="Molina-Menor E."/>
            <person name="Vidal-Verdu A."/>
            <person name="Pascual J."/>
            <person name="Pereto J."/>
            <person name="Porcar M."/>
        </authorList>
    </citation>
    <scope>NUCLEOTIDE SEQUENCE</scope>
    <source>
        <strain evidence="3">M10.9X</strain>
    </source>
</reference>
<feature type="region of interest" description="Disordered" evidence="1">
    <location>
        <begin position="1"/>
        <end position="20"/>
    </location>
</feature>
<dbReference type="InterPro" id="IPR000182">
    <property type="entry name" value="GNAT_dom"/>
</dbReference>
<dbReference type="PROSITE" id="PS51186">
    <property type="entry name" value="GNAT"/>
    <property type="match status" value="1"/>
</dbReference>
<dbReference type="GO" id="GO:1990189">
    <property type="term" value="F:protein N-terminal-serine acetyltransferase activity"/>
    <property type="evidence" value="ECO:0007669"/>
    <property type="project" value="TreeGrafter"/>
</dbReference>
<dbReference type="InterPro" id="IPR016181">
    <property type="entry name" value="Acyl_CoA_acyltransferase"/>
</dbReference>
<dbReference type="AlphaFoldDB" id="A0A940MH99"/>
<name>A0A940MH99_9RHOB</name>
<dbReference type="EMBL" id="JAGISH010000001">
    <property type="protein sequence ID" value="MBP0481496.1"/>
    <property type="molecule type" value="Genomic_DNA"/>
</dbReference>
<evidence type="ECO:0000313" key="4">
    <source>
        <dbReference type="Proteomes" id="UP000675940"/>
    </source>
</evidence>